<dbReference type="InterPro" id="IPR011042">
    <property type="entry name" value="6-blade_b-propeller_TolB-like"/>
</dbReference>
<dbReference type="EMBL" id="BAABIQ010000044">
    <property type="protein sequence ID" value="GAA4807562.1"/>
    <property type="molecule type" value="Genomic_DNA"/>
</dbReference>
<accession>A0ABP9CBG6</accession>
<reference evidence="4" key="1">
    <citation type="journal article" date="2019" name="Int. J. Syst. Evol. Microbiol.">
        <title>The Global Catalogue of Microorganisms (GCM) 10K type strain sequencing project: providing services to taxonomists for standard genome sequencing and annotation.</title>
        <authorList>
            <consortium name="The Broad Institute Genomics Platform"/>
            <consortium name="The Broad Institute Genome Sequencing Center for Infectious Disease"/>
            <person name="Wu L."/>
            <person name="Ma J."/>
        </authorList>
    </citation>
    <scope>NUCLEOTIDE SEQUENCE [LARGE SCALE GENOMIC DNA]</scope>
    <source>
        <strain evidence="4">JCM 18200</strain>
    </source>
</reference>
<dbReference type="InterPro" id="IPR011041">
    <property type="entry name" value="Quinoprot_gluc/sorb_DH_b-prop"/>
</dbReference>
<dbReference type="PANTHER" id="PTHR19328">
    <property type="entry name" value="HEDGEHOG-INTERACTING PROTEIN"/>
    <property type="match status" value="1"/>
</dbReference>
<organism evidence="3 4">
    <name type="scientific">Olivibacter ginsenosidimutans</name>
    <dbReference type="NCBI Taxonomy" id="1176537"/>
    <lineage>
        <taxon>Bacteria</taxon>
        <taxon>Pseudomonadati</taxon>
        <taxon>Bacteroidota</taxon>
        <taxon>Sphingobacteriia</taxon>
        <taxon>Sphingobacteriales</taxon>
        <taxon>Sphingobacteriaceae</taxon>
        <taxon>Olivibacter</taxon>
    </lineage>
</organism>
<protein>
    <submittedName>
        <fullName evidence="3">PQQ-dependent sugar dehydrogenase</fullName>
    </submittedName>
</protein>
<name>A0ABP9CBG6_9SPHI</name>
<dbReference type="PANTHER" id="PTHR19328:SF75">
    <property type="entry name" value="ALDOSE SUGAR DEHYDROGENASE YLII"/>
    <property type="match status" value="1"/>
</dbReference>
<dbReference type="Proteomes" id="UP001501411">
    <property type="component" value="Unassembled WGS sequence"/>
</dbReference>
<comment type="caution">
    <text evidence="3">The sequence shown here is derived from an EMBL/GenBank/DDBJ whole genome shotgun (WGS) entry which is preliminary data.</text>
</comment>
<dbReference type="Pfam" id="PF07995">
    <property type="entry name" value="GSDH"/>
    <property type="match status" value="1"/>
</dbReference>
<feature type="region of interest" description="Disordered" evidence="1">
    <location>
        <begin position="58"/>
        <end position="96"/>
    </location>
</feature>
<dbReference type="SUPFAM" id="SSF50952">
    <property type="entry name" value="Soluble quinoprotein glucose dehydrogenase"/>
    <property type="match status" value="1"/>
</dbReference>
<evidence type="ECO:0000313" key="4">
    <source>
        <dbReference type="Proteomes" id="UP001501411"/>
    </source>
</evidence>
<sequence>MVMLLSFLKLIDEKIVLLVGCFIHLINSSNMIRTHQKVFLLSVLLLYALTACNNSAGNSSNNNAQPDSNALPPVETQKPNTNYKPAFPGQTRAPGAKTETPLAITVIDSTLENPWAICPLPDGRFLLTQNKGTMCIVSADGRSKKQITGLPAVVSDGQGGLLDVNIDPDFSNNRVLYWTFSEKRAEGTLLSVAKGKLSTDESKVEDALVIYRATPAFSGNLQYGSRILFDKAGNLLVSTGERSAKEIRDQAQDLNSSLGKIIHITPDGDAVPGGPFANKSKARPEVYAYGLRNPDGLAWNPETGELWEAEFGPRGGDEINIIHAGRNYGWPVITYGIEYSGEKVGHGTQTLVGMEQPVYYWDPVISPGDITFYDGDMIPEWKNNLFVAGLSSMHIARLIIKDGKVIGEERLLQDKGERFRALAMGKDGALYAATDGGKMYRIAKK</sequence>
<evidence type="ECO:0000256" key="1">
    <source>
        <dbReference type="SAM" id="MobiDB-lite"/>
    </source>
</evidence>
<dbReference type="InterPro" id="IPR012938">
    <property type="entry name" value="Glc/Sorbosone_DH"/>
</dbReference>
<evidence type="ECO:0000259" key="2">
    <source>
        <dbReference type="Pfam" id="PF07995"/>
    </source>
</evidence>
<feature type="domain" description="Glucose/Sorbosone dehydrogenase" evidence="2">
    <location>
        <begin position="111"/>
        <end position="440"/>
    </location>
</feature>
<dbReference type="Gene3D" id="2.120.10.30">
    <property type="entry name" value="TolB, C-terminal domain"/>
    <property type="match status" value="1"/>
</dbReference>
<evidence type="ECO:0000313" key="3">
    <source>
        <dbReference type="EMBL" id="GAA4807562.1"/>
    </source>
</evidence>
<gene>
    <name evidence="3" type="ORF">GCM10023231_40970</name>
</gene>
<keyword evidence="4" id="KW-1185">Reference proteome</keyword>
<proteinExistence type="predicted"/>